<dbReference type="EMBL" id="JAINUG010000020">
    <property type="protein sequence ID" value="KAJ8412079.1"/>
    <property type="molecule type" value="Genomic_DNA"/>
</dbReference>
<organism evidence="1 2">
    <name type="scientific">Aldrovandia affinis</name>
    <dbReference type="NCBI Taxonomy" id="143900"/>
    <lineage>
        <taxon>Eukaryota</taxon>
        <taxon>Metazoa</taxon>
        <taxon>Chordata</taxon>
        <taxon>Craniata</taxon>
        <taxon>Vertebrata</taxon>
        <taxon>Euteleostomi</taxon>
        <taxon>Actinopterygii</taxon>
        <taxon>Neopterygii</taxon>
        <taxon>Teleostei</taxon>
        <taxon>Notacanthiformes</taxon>
        <taxon>Halosauridae</taxon>
        <taxon>Aldrovandia</taxon>
    </lineage>
</organism>
<evidence type="ECO:0000313" key="2">
    <source>
        <dbReference type="Proteomes" id="UP001221898"/>
    </source>
</evidence>
<keyword evidence="2" id="KW-1185">Reference proteome</keyword>
<comment type="caution">
    <text evidence="1">The sequence shown here is derived from an EMBL/GenBank/DDBJ whole genome shotgun (WGS) entry which is preliminary data.</text>
</comment>
<accession>A0AAD7WXR1</accession>
<reference evidence="1" key="1">
    <citation type="journal article" date="2023" name="Science">
        <title>Genome structures resolve the early diversification of teleost fishes.</title>
        <authorList>
            <person name="Parey E."/>
            <person name="Louis A."/>
            <person name="Montfort J."/>
            <person name="Bouchez O."/>
            <person name="Roques C."/>
            <person name="Iampietro C."/>
            <person name="Lluch J."/>
            <person name="Castinel A."/>
            <person name="Donnadieu C."/>
            <person name="Desvignes T."/>
            <person name="Floi Bucao C."/>
            <person name="Jouanno E."/>
            <person name="Wen M."/>
            <person name="Mejri S."/>
            <person name="Dirks R."/>
            <person name="Jansen H."/>
            <person name="Henkel C."/>
            <person name="Chen W.J."/>
            <person name="Zahm M."/>
            <person name="Cabau C."/>
            <person name="Klopp C."/>
            <person name="Thompson A.W."/>
            <person name="Robinson-Rechavi M."/>
            <person name="Braasch I."/>
            <person name="Lecointre G."/>
            <person name="Bobe J."/>
            <person name="Postlethwait J.H."/>
            <person name="Berthelot C."/>
            <person name="Roest Crollius H."/>
            <person name="Guiguen Y."/>
        </authorList>
    </citation>
    <scope>NUCLEOTIDE SEQUENCE</scope>
    <source>
        <strain evidence="1">NC1722</strain>
    </source>
</reference>
<gene>
    <name evidence="1" type="ORF">AAFF_G00143460</name>
</gene>
<protein>
    <submittedName>
        <fullName evidence="1">Uncharacterized protein</fullName>
    </submittedName>
</protein>
<dbReference type="Proteomes" id="UP001221898">
    <property type="component" value="Unassembled WGS sequence"/>
</dbReference>
<proteinExistence type="predicted"/>
<dbReference type="AlphaFoldDB" id="A0AAD7WXR1"/>
<evidence type="ECO:0000313" key="1">
    <source>
        <dbReference type="EMBL" id="KAJ8412079.1"/>
    </source>
</evidence>
<sequence length="67" mass="7634">MNSVKVTHSSAIRLEVKRHETVKNTINKLFKQLERVEDAQLRSGLKVYLHSVQGQGWYWGLAGQGDP</sequence>
<name>A0AAD7WXR1_9TELE</name>